<gene>
    <name evidence="1" type="ORF">E2C01_015023</name>
</gene>
<accession>A0A5B7DLK9</accession>
<name>A0A5B7DLK9_PORTR</name>
<dbReference type="EMBL" id="VSRR010001043">
    <property type="protein sequence ID" value="MPC22017.1"/>
    <property type="molecule type" value="Genomic_DNA"/>
</dbReference>
<dbReference type="Proteomes" id="UP000324222">
    <property type="component" value="Unassembled WGS sequence"/>
</dbReference>
<keyword evidence="2" id="KW-1185">Reference proteome</keyword>
<evidence type="ECO:0000313" key="1">
    <source>
        <dbReference type="EMBL" id="MPC22017.1"/>
    </source>
</evidence>
<comment type="caution">
    <text evidence="1">The sequence shown here is derived from an EMBL/GenBank/DDBJ whole genome shotgun (WGS) entry which is preliminary data.</text>
</comment>
<organism evidence="1 2">
    <name type="scientific">Portunus trituberculatus</name>
    <name type="common">Swimming crab</name>
    <name type="synonym">Neptunus trituberculatus</name>
    <dbReference type="NCBI Taxonomy" id="210409"/>
    <lineage>
        <taxon>Eukaryota</taxon>
        <taxon>Metazoa</taxon>
        <taxon>Ecdysozoa</taxon>
        <taxon>Arthropoda</taxon>
        <taxon>Crustacea</taxon>
        <taxon>Multicrustacea</taxon>
        <taxon>Malacostraca</taxon>
        <taxon>Eumalacostraca</taxon>
        <taxon>Eucarida</taxon>
        <taxon>Decapoda</taxon>
        <taxon>Pleocyemata</taxon>
        <taxon>Brachyura</taxon>
        <taxon>Eubrachyura</taxon>
        <taxon>Portunoidea</taxon>
        <taxon>Portunidae</taxon>
        <taxon>Portuninae</taxon>
        <taxon>Portunus</taxon>
    </lineage>
</organism>
<reference evidence="1 2" key="1">
    <citation type="submission" date="2019-05" db="EMBL/GenBank/DDBJ databases">
        <title>Another draft genome of Portunus trituberculatus and its Hox gene families provides insights of decapod evolution.</title>
        <authorList>
            <person name="Jeong J.-H."/>
            <person name="Song I."/>
            <person name="Kim S."/>
            <person name="Choi T."/>
            <person name="Kim D."/>
            <person name="Ryu S."/>
            <person name="Kim W."/>
        </authorList>
    </citation>
    <scope>NUCLEOTIDE SEQUENCE [LARGE SCALE GENOMIC DNA]</scope>
    <source>
        <tissue evidence="1">Muscle</tissue>
    </source>
</reference>
<protein>
    <submittedName>
        <fullName evidence="1">Uncharacterized protein</fullName>
    </submittedName>
</protein>
<proteinExistence type="predicted"/>
<sequence>MYMKNKVRN</sequence>
<evidence type="ECO:0000313" key="2">
    <source>
        <dbReference type="Proteomes" id="UP000324222"/>
    </source>
</evidence>